<dbReference type="EMBL" id="BART01001851">
    <property type="protein sequence ID" value="GAG73609.1"/>
    <property type="molecule type" value="Genomic_DNA"/>
</dbReference>
<evidence type="ECO:0000313" key="1">
    <source>
        <dbReference type="EMBL" id="GAG73609.1"/>
    </source>
</evidence>
<sequence>MHTYEIYFVQENLISKEISGSPKAALNKCMKRLDDLAMRPQRGGRFGLRCGEKLTIEITRTA</sequence>
<comment type="caution">
    <text evidence="1">The sequence shown here is derived from an EMBL/GenBank/DDBJ whole genome shotgun (WGS) entry which is preliminary data.</text>
</comment>
<accession>X0ZVU7</accession>
<reference evidence="1" key="1">
    <citation type="journal article" date="2014" name="Front. Microbiol.">
        <title>High frequency of phylogenetically diverse reductive dehalogenase-homologous genes in deep subseafloor sedimentary metagenomes.</title>
        <authorList>
            <person name="Kawai M."/>
            <person name="Futagami T."/>
            <person name="Toyoda A."/>
            <person name="Takaki Y."/>
            <person name="Nishi S."/>
            <person name="Hori S."/>
            <person name="Arai W."/>
            <person name="Tsubouchi T."/>
            <person name="Morono Y."/>
            <person name="Uchiyama I."/>
            <person name="Ito T."/>
            <person name="Fujiyama A."/>
            <person name="Inagaki F."/>
            <person name="Takami H."/>
        </authorList>
    </citation>
    <scope>NUCLEOTIDE SEQUENCE</scope>
    <source>
        <strain evidence="1">Expedition CK06-06</strain>
    </source>
</reference>
<name>X0ZVU7_9ZZZZ</name>
<proteinExistence type="predicted"/>
<dbReference type="AlphaFoldDB" id="X0ZVU7"/>
<organism evidence="1">
    <name type="scientific">marine sediment metagenome</name>
    <dbReference type="NCBI Taxonomy" id="412755"/>
    <lineage>
        <taxon>unclassified sequences</taxon>
        <taxon>metagenomes</taxon>
        <taxon>ecological metagenomes</taxon>
    </lineage>
</organism>
<gene>
    <name evidence="1" type="ORF">S01H4_06134</name>
</gene>
<protein>
    <submittedName>
        <fullName evidence="1">Uncharacterized protein</fullName>
    </submittedName>
</protein>